<dbReference type="Gene3D" id="1.10.443.10">
    <property type="entry name" value="Intergrase catalytic core"/>
    <property type="match status" value="1"/>
</dbReference>
<dbReference type="Pfam" id="PF00589">
    <property type="entry name" value="Phage_integrase"/>
    <property type="match status" value="1"/>
</dbReference>
<protein>
    <submittedName>
        <fullName evidence="3">Tyrosine-type recombinase/integrase</fullName>
    </submittedName>
</protein>
<proteinExistence type="predicted"/>
<dbReference type="RefSeq" id="WP_368381721.1">
    <property type="nucleotide sequence ID" value="NZ_JBFRYA010000008.1"/>
</dbReference>
<dbReference type="CDD" id="cd00397">
    <property type="entry name" value="DNA_BRE_C"/>
    <property type="match status" value="1"/>
</dbReference>
<evidence type="ECO:0000259" key="2">
    <source>
        <dbReference type="PROSITE" id="PS51898"/>
    </source>
</evidence>
<comment type="caution">
    <text evidence="3">The sequence shown here is derived from an EMBL/GenBank/DDBJ whole genome shotgun (WGS) entry which is preliminary data.</text>
</comment>
<feature type="domain" description="Tyr recombinase" evidence="2">
    <location>
        <begin position="1"/>
        <end position="111"/>
    </location>
</feature>
<dbReference type="PROSITE" id="PS51898">
    <property type="entry name" value="TYR_RECOMBINASE"/>
    <property type="match status" value="1"/>
</dbReference>
<sequence>MLRLERLFADYLRLRLEKAGTLMPSSPLFITQKGGPYSPNTLQEHMAVILRDWAGVEKASSHSGRRSLITNVIHKQKKSVKIAQKIAGHVNPSTTLIYEEPPEELIKSALENI</sequence>
<dbReference type="SUPFAM" id="SSF56349">
    <property type="entry name" value="DNA breaking-rejoining enzymes"/>
    <property type="match status" value="1"/>
</dbReference>
<evidence type="ECO:0000313" key="4">
    <source>
        <dbReference type="Proteomes" id="UP001557485"/>
    </source>
</evidence>
<accession>A0ABV3U6V7</accession>
<organism evidence="3 4">
    <name type="scientific">Zhongshania guokunii</name>
    <dbReference type="NCBI Taxonomy" id="641783"/>
    <lineage>
        <taxon>Bacteria</taxon>
        <taxon>Pseudomonadati</taxon>
        <taxon>Pseudomonadota</taxon>
        <taxon>Gammaproteobacteria</taxon>
        <taxon>Cellvibrionales</taxon>
        <taxon>Spongiibacteraceae</taxon>
        <taxon>Zhongshania</taxon>
    </lineage>
</organism>
<keyword evidence="4" id="KW-1185">Reference proteome</keyword>
<dbReference type="InterPro" id="IPR002104">
    <property type="entry name" value="Integrase_catalytic"/>
</dbReference>
<reference evidence="3 4" key="1">
    <citation type="journal article" date="2011" name="Int. J. Syst. Evol. Microbiol.">
        <title>Zhongshania antarctica gen. nov., sp. nov. and Zhongshania guokunii sp. nov., gammaproteobacteria respectively isolated from coastal attached (fast) ice and surface seawater of the Antarctic.</title>
        <authorList>
            <person name="Li H.J."/>
            <person name="Zhang X.Y."/>
            <person name="Chen C.X."/>
            <person name="Zhang Y.J."/>
            <person name="Gao Z.M."/>
            <person name="Yu Y."/>
            <person name="Chen X.L."/>
            <person name="Chen B."/>
            <person name="Zhang Y.Z."/>
        </authorList>
    </citation>
    <scope>NUCLEOTIDE SEQUENCE [LARGE SCALE GENOMIC DNA]</scope>
    <source>
        <strain evidence="3 4">ZS6-22T</strain>
    </source>
</reference>
<dbReference type="InterPro" id="IPR013762">
    <property type="entry name" value="Integrase-like_cat_sf"/>
</dbReference>
<dbReference type="EMBL" id="JBFRYA010000008">
    <property type="protein sequence ID" value="MEX1669460.1"/>
    <property type="molecule type" value="Genomic_DNA"/>
</dbReference>
<evidence type="ECO:0000256" key="1">
    <source>
        <dbReference type="ARBA" id="ARBA00023172"/>
    </source>
</evidence>
<dbReference type="InterPro" id="IPR011010">
    <property type="entry name" value="DNA_brk_join_enz"/>
</dbReference>
<dbReference type="Proteomes" id="UP001557485">
    <property type="component" value="Unassembled WGS sequence"/>
</dbReference>
<gene>
    <name evidence="3" type="ORF">AB4876_11100</name>
</gene>
<name>A0ABV3U6V7_9GAMM</name>
<evidence type="ECO:0000313" key="3">
    <source>
        <dbReference type="EMBL" id="MEX1669460.1"/>
    </source>
</evidence>
<keyword evidence="1" id="KW-0233">DNA recombination</keyword>